<accession>F8NH60</accession>
<name>F8NH60_SERL9</name>
<dbReference type="HOGENOM" id="CLU_2428407_0_0_1"/>
<proteinExistence type="predicted"/>
<dbReference type="AlphaFoldDB" id="F8NH60"/>
<reference evidence="1" key="1">
    <citation type="submission" date="2011-04" db="EMBL/GenBank/DDBJ databases">
        <title>Evolution of plant cell wall degrading machinery underlies the functional diversity of forest fungi.</title>
        <authorList>
            <consortium name="US DOE Joint Genome Institute (JGI-PGF)"/>
            <person name="Eastwood D.C."/>
            <person name="Floudas D."/>
            <person name="Binder M."/>
            <person name="Majcherczyk A."/>
            <person name="Schneider P."/>
            <person name="Aerts A."/>
            <person name="Asiegbu F.O."/>
            <person name="Baker S.E."/>
            <person name="Barry K."/>
            <person name="Bendiksby M."/>
            <person name="Blumentritt M."/>
            <person name="Coutinho P.M."/>
            <person name="Cullen D."/>
            <person name="Cullen D."/>
            <person name="Gathman A."/>
            <person name="Goodell B."/>
            <person name="Henrissat B."/>
            <person name="Ihrmark K."/>
            <person name="Kauserud H."/>
            <person name="Kohler A."/>
            <person name="LaButti K."/>
            <person name="Lapidus A."/>
            <person name="Lavin J.L."/>
            <person name="Lee Y.-H."/>
            <person name="Lindquist E."/>
            <person name="Lilly W."/>
            <person name="Lucas S."/>
            <person name="Morin E."/>
            <person name="Murat C."/>
            <person name="Oguiza J.A."/>
            <person name="Park J."/>
            <person name="Pisabarro A.G."/>
            <person name="Riley R."/>
            <person name="Rosling A."/>
            <person name="Salamov A."/>
            <person name="Schmidt O."/>
            <person name="Schmutz J."/>
            <person name="Skrede I."/>
            <person name="Stenlid J."/>
            <person name="Wiebenga A."/>
            <person name="Xie X."/>
            <person name="Kues U."/>
            <person name="Hibbett D.S."/>
            <person name="Hoffmeister D."/>
            <person name="Hogberg N."/>
            <person name="Martin F."/>
            <person name="Grigoriev I.V."/>
            <person name="Watkinson S.C."/>
        </authorList>
    </citation>
    <scope>NUCLEOTIDE SEQUENCE</scope>
    <source>
        <strain evidence="1">S7.9</strain>
    </source>
</reference>
<gene>
    <name evidence="1" type="ORF">SERLADRAFT_378823</name>
</gene>
<dbReference type="KEGG" id="sla:SERLADRAFT_378823"/>
<evidence type="ECO:0000313" key="1">
    <source>
        <dbReference type="EMBL" id="EGO29649.1"/>
    </source>
</evidence>
<dbReference type="Proteomes" id="UP000008064">
    <property type="component" value="Unassembled WGS sequence"/>
</dbReference>
<feature type="non-terminal residue" evidence="1">
    <location>
        <position position="1"/>
    </location>
</feature>
<dbReference type="RefSeq" id="XP_007313891.1">
    <property type="nucleotide sequence ID" value="XM_007313829.1"/>
</dbReference>
<organism>
    <name type="scientific">Serpula lacrymans var. lacrymans (strain S7.9)</name>
    <name type="common">Dry rot fungus</name>
    <dbReference type="NCBI Taxonomy" id="578457"/>
    <lineage>
        <taxon>Eukaryota</taxon>
        <taxon>Fungi</taxon>
        <taxon>Dikarya</taxon>
        <taxon>Basidiomycota</taxon>
        <taxon>Agaricomycotina</taxon>
        <taxon>Agaricomycetes</taxon>
        <taxon>Agaricomycetidae</taxon>
        <taxon>Boletales</taxon>
        <taxon>Coniophorineae</taxon>
        <taxon>Serpulaceae</taxon>
        <taxon>Serpula</taxon>
    </lineage>
</organism>
<protein>
    <submittedName>
        <fullName evidence="1">Uncharacterized protein</fullName>
    </submittedName>
</protein>
<sequence length="91" mass="10624">MRSGFNEGYVATRILMAGISQAVILSAIWIKGTYLEAQVTNDHSQVYTDHGFSFYWLVARRYRSLHLPFRKHRGNSGRPSERYLHIRPWSP</sequence>
<dbReference type="EMBL" id="GL945429">
    <property type="protein sequence ID" value="EGO29649.1"/>
    <property type="molecule type" value="Genomic_DNA"/>
</dbReference>
<dbReference type="GeneID" id="18810791"/>